<dbReference type="Gene3D" id="2.130.10.10">
    <property type="entry name" value="YVTN repeat-like/Quinoprotein amine dehydrogenase"/>
    <property type="match status" value="1"/>
</dbReference>
<comment type="caution">
    <text evidence="1">The sequence shown here is derived from an EMBL/GenBank/DDBJ whole genome shotgun (WGS) entry which is preliminary data.</text>
</comment>
<dbReference type="SUPFAM" id="SSF50978">
    <property type="entry name" value="WD40 repeat-like"/>
    <property type="match status" value="1"/>
</dbReference>
<accession>A0A2P7YH17</accession>
<dbReference type="VEuPathDB" id="FungiDB:C7M61_004709"/>
<dbReference type="GeneID" id="36568096"/>
<sequence length="414" mass="46421">MSVHQFVAHFLKKEGYLETLKTFENEHGKPISPQLPHEEDLHDIITDRLKYVSIEEKPQSLHEVLLSEELKTLKKNQFKEWLAPYPNTPRNIAGVGDLVVASAFYGTKETTYGLFATAKMDLIVSDLARNTVVSVNPRVIGTVVRNIKVVGSSILLCGMNGKLYVGRLDEENKFEVIYEEQIHTKLITEIVPVQWNDKNYLVTMGWDFLVKVYEMKENGIQEAFTPYQLPNRGLCMDACVYQDQLVVVVGKSEMTLMDVLTINDTKLDLSFKIALNDAEFTAAGFSPHAVKIYNGGSVPLVAVGTSHEPYMRLVLVSLKEFGKDGDSVRRNQIITNVNTMSPQDKYSQALISWRSDGSGIWVFGEDGVVRGVDLLKEGVVVELKRGEGRIKSFDAIANGLLVCDTDRNVVEWTV</sequence>
<gene>
    <name evidence="1" type="ORF">C7M61_004709</name>
</gene>
<dbReference type="AlphaFoldDB" id="A0A2P7YH17"/>
<name>A0A2P7YH17_9ASCO</name>
<dbReference type="STRING" id="418784.A0A2P7YH17"/>
<organism evidence="1 2">
    <name type="scientific">Candidozyma pseudohaemuli</name>
    <dbReference type="NCBI Taxonomy" id="418784"/>
    <lineage>
        <taxon>Eukaryota</taxon>
        <taxon>Fungi</taxon>
        <taxon>Dikarya</taxon>
        <taxon>Ascomycota</taxon>
        <taxon>Saccharomycotina</taxon>
        <taxon>Pichiomycetes</taxon>
        <taxon>Metschnikowiaceae</taxon>
        <taxon>Candidozyma</taxon>
    </lineage>
</organism>
<protein>
    <recommendedName>
        <fullName evidence="3">LisH domain-containing protein</fullName>
    </recommendedName>
</protein>
<dbReference type="EMBL" id="PYFQ01000017">
    <property type="protein sequence ID" value="PSK35251.1"/>
    <property type="molecule type" value="Genomic_DNA"/>
</dbReference>
<dbReference type="PROSITE" id="PS50896">
    <property type="entry name" value="LISH"/>
    <property type="match status" value="1"/>
</dbReference>
<dbReference type="InterPro" id="IPR006594">
    <property type="entry name" value="LisH"/>
</dbReference>
<dbReference type="RefSeq" id="XP_024711776.1">
    <property type="nucleotide sequence ID" value="XM_024860026.1"/>
</dbReference>
<dbReference type="OrthoDB" id="1932312at2759"/>
<dbReference type="InterPro" id="IPR036322">
    <property type="entry name" value="WD40_repeat_dom_sf"/>
</dbReference>
<proteinExistence type="predicted"/>
<evidence type="ECO:0000313" key="2">
    <source>
        <dbReference type="Proteomes" id="UP000241107"/>
    </source>
</evidence>
<reference evidence="1 2" key="1">
    <citation type="submission" date="2018-03" db="EMBL/GenBank/DDBJ databases">
        <title>Candida pseudohaemulonii genome assembly and annotation.</title>
        <authorList>
            <person name="Munoz J.F."/>
            <person name="Gade L.G."/>
            <person name="Chow N.A."/>
            <person name="Litvintseva A.P."/>
            <person name="Loparev V.N."/>
            <person name="Cuomo C.A."/>
        </authorList>
    </citation>
    <scope>NUCLEOTIDE SEQUENCE [LARGE SCALE GENOMIC DNA]</scope>
    <source>
        <strain evidence="1 2">B12108</strain>
    </source>
</reference>
<evidence type="ECO:0000313" key="1">
    <source>
        <dbReference type="EMBL" id="PSK35251.1"/>
    </source>
</evidence>
<evidence type="ECO:0008006" key="3">
    <source>
        <dbReference type="Google" id="ProtNLM"/>
    </source>
</evidence>
<keyword evidence="2" id="KW-1185">Reference proteome</keyword>
<dbReference type="Proteomes" id="UP000241107">
    <property type="component" value="Unassembled WGS sequence"/>
</dbReference>
<dbReference type="InterPro" id="IPR015943">
    <property type="entry name" value="WD40/YVTN_repeat-like_dom_sf"/>
</dbReference>